<proteinExistence type="predicted"/>
<accession>A0A9P8AJK5</accession>
<organism evidence="2 3">
    <name type="scientific">Scheffersomyces spartinae</name>
    <dbReference type="NCBI Taxonomy" id="45513"/>
    <lineage>
        <taxon>Eukaryota</taxon>
        <taxon>Fungi</taxon>
        <taxon>Dikarya</taxon>
        <taxon>Ascomycota</taxon>
        <taxon>Saccharomycotina</taxon>
        <taxon>Pichiomycetes</taxon>
        <taxon>Debaryomycetaceae</taxon>
        <taxon>Scheffersomyces</taxon>
    </lineage>
</organism>
<feature type="region of interest" description="Disordered" evidence="1">
    <location>
        <begin position="104"/>
        <end position="144"/>
    </location>
</feature>
<evidence type="ECO:0000313" key="2">
    <source>
        <dbReference type="EMBL" id="KAG7195540.1"/>
    </source>
</evidence>
<keyword evidence="3" id="KW-1185">Reference proteome</keyword>
<dbReference type="GeneID" id="66116677"/>
<evidence type="ECO:0000313" key="3">
    <source>
        <dbReference type="Proteomes" id="UP000790833"/>
    </source>
</evidence>
<dbReference type="EMBL" id="JAHMUF010000003">
    <property type="protein sequence ID" value="KAG7195540.1"/>
    <property type="molecule type" value="Genomic_DNA"/>
</dbReference>
<reference evidence="2" key="1">
    <citation type="submission" date="2021-03" db="EMBL/GenBank/DDBJ databases">
        <authorList>
            <person name="Palmer J.M."/>
        </authorList>
    </citation>
    <scope>NUCLEOTIDE SEQUENCE</scope>
    <source>
        <strain evidence="2">ARV_011</strain>
    </source>
</reference>
<sequence>MGLQVLFQEKRRAMSLSGTRPEPITESTKRRQSSISSPLGPWARRNSFLSRDMLLDENYSVYESHSVFTSNGYTKYNVISLRESQGFVFNQDLFASPYQQSRSLQTEKKYHHKSRSPSSVESSSVCTRRRHTSYNETRPTFLKGQTDAMDVDAEQQDNDQAHGQDNEHEHAMGSSSEDSDEYEDSTNNSIYRVKVTDIILDEKDTMIYPT</sequence>
<comment type="caution">
    <text evidence="2">The sequence shown here is derived from an EMBL/GenBank/DDBJ whole genome shotgun (WGS) entry which is preliminary data.</text>
</comment>
<protein>
    <submittedName>
        <fullName evidence="2">Uncharacterized protein</fullName>
    </submittedName>
</protein>
<dbReference type="OrthoDB" id="4063176at2759"/>
<feature type="region of interest" description="Disordered" evidence="1">
    <location>
        <begin position="156"/>
        <end position="191"/>
    </location>
</feature>
<feature type="compositionally biased region" description="Basic and acidic residues" evidence="1">
    <location>
        <begin position="159"/>
        <end position="171"/>
    </location>
</feature>
<dbReference type="AlphaFoldDB" id="A0A9P8AJK5"/>
<dbReference type="Proteomes" id="UP000790833">
    <property type="component" value="Unassembled WGS sequence"/>
</dbReference>
<name>A0A9P8AJK5_9ASCO</name>
<feature type="region of interest" description="Disordered" evidence="1">
    <location>
        <begin position="13"/>
        <end position="39"/>
    </location>
</feature>
<evidence type="ECO:0000256" key="1">
    <source>
        <dbReference type="SAM" id="MobiDB-lite"/>
    </source>
</evidence>
<gene>
    <name evidence="2" type="ORF">KQ657_003303</name>
</gene>
<feature type="compositionally biased region" description="Low complexity" evidence="1">
    <location>
        <begin position="116"/>
        <end position="126"/>
    </location>
</feature>
<dbReference type="RefSeq" id="XP_043051085.1">
    <property type="nucleotide sequence ID" value="XM_043194033.1"/>
</dbReference>